<dbReference type="GO" id="GO:0009244">
    <property type="term" value="P:lipopolysaccharide core region biosynthetic process"/>
    <property type="evidence" value="ECO:0007669"/>
    <property type="project" value="UniProtKB-UniPathway"/>
</dbReference>
<dbReference type="FunFam" id="3.40.50.620:FF:000028">
    <property type="entry name" value="Bifunctional protein HldE"/>
    <property type="match status" value="1"/>
</dbReference>
<comment type="caution">
    <text evidence="19">The sequence shown here is derived from an EMBL/GenBank/DDBJ whole genome shotgun (WGS) entry which is preliminary data.</text>
</comment>
<dbReference type="GO" id="GO:0016773">
    <property type="term" value="F:phosphotransferase activity, alcohol group as acceptor"/>
    <property type="evidence" value="ECO:0007669"/>
    <property type="project" value="InterPro"/>
</dbReference>
<dbReference type="InterPro" id="IPR011913">
    <property type="entry name" value="RfaE_dom_I"/>
</dbReference>
<dbReference type="InterPro" id="IPR002173">
    <property type="entry name" value="Carboh/pur_kinase_PfkB_CS"/>
</dbReference>
<dbReference type="InterPro" id="IPR014729">
    <property type="entry name" value="Rossmann-like_a/b/a_fold"/>
</dbReference>
<gene>
    <name evidence="16 19" type="primary">hldE</name>
    <name evidence="19" type="ORF">FHK82_05155</name>
</gene>
<evidence type="ECO:0000256" key="4">
    <source>
        <dbReference type="ARBA" id="ARBA00011738"/>
    </source>
</evidence>
<comment type="function">
    <text evidence="2 16">Catalyzes the ADP transfer from ATP to D-glycero-beta-D-manno-heptose 1-phosphate, yielding ADP-D-glycero-beta-D-manno-heptose.</text>
</comment>
<reference evidence="19 20" key="1">
    <citation type="submission" date="2019-07" db="EMBL/GenBank/DDBJ databases">
        <title>The pathways for chlorine oxyanion respiration interact through the shared metabolite chlorate.</title>
        <authorList>
            <person name="Barnum T.P."/>
            <person name="Cheng Y."/>
            <person name="Hill K.A."/>
            <person name="Lucas L.N."/>
            <person name="Carlson H.K."/>
            <person name="Coates J.D."/>
        </authorList>
    </citation>
    <scope>NUCLEOTIDE SEQUENCE [LARGE SCALE GENOMIC DNA]</scope>
    <source>
        <strain evidence="19">BK-3</strain>
    </source>
</reference>
<keyword evidence="8 16" id="KW-0418">Kinase</keyword>
<dbReference type="FunFam" id="3.40.1190.20:FF:000002">
    <property type="entry name" value="Bifunctional protein HldE"/>
    <property type="match status" value="1"/>
</dbReference>
<feature type="region of interest" description="Cytidylyltransferase" evidence="16">
    <location>
        <begin position="344"/>
        <end position="480"/>
    </location>
</feature>
<comment type="pathway">
    <text evidence="3">Bacterial outer membrane biogenesis; LPS core biosynthesis.</text>
</comment>
<evidence type="ECO:0000313" key="19">
    <source>
        <dbReference type="EMBL" id="TVT58148.1"/>
    </source>
</evidence>
<feature type="domain" description="Carbohydrate kinase PfkB" evidence="17">
    <location>
        <begin position="12"/>
        <end position="302"/>
    </location>
</feature>
<dbReference type="PROSITE" id="PS00583">
    <property type="entry name" value="PFKB_KINASES_1"/>
    <property type="match status" value="1"/>
</dbReference>
<dbReference type="Pfam" id="PF00294">
    <property type="entry name" value="PfkB"/>
    <property type="match status" value="1"/>
</dbReference>
<evidence type="ECO:0000256" key="16">
    <source>
        <dbReference type="HAMAP-Rule" id="MF_01603"/>
    </source>
</evidence>
<dbReference type="NCBIfam" id="TIGR02199">
    <property type="entry name" value="rfaE_dom_II"/>
    <property type="match status" value="1"/>
</dbReference>
<sequence length="480" mass="52009">MSFDIPDFSAVKILVVGDVMLDRYWHGDTHRISPEAPVPVVRIMQNEVRPGGAGNVALNIAAVGGKPTLMGITGNDDESGVLQKILADAGIACHFEQAPNQPTITKLRVISRHQQLLRLDFEDGFQNYNADSLIEHFREQLNQHDLVLLSDYGKGTLNNVQMMIELAQQAKKPIIIDPKGTDFERYRGATLITPNLGEFEAVAGKVSDNDALSSKGRSMLDQFGFEALLVTRGELGMTLLQNGKPDKHHPTHAQEVFDVTGAGDTVISILSTALASGMPLDAATQLANIAAGIVVGKLGTSTVSLAELKYAIQERQVAHTGMVDEEQLLTAVTQARERGESIVMTNGCFDILHAGHVTYLEQASRLGDRLIVAVNIDETVRALKGADRPVNTLWRRMTVLAALGCVDWVVPFSEETPERLICQILPDFLVKGGDNDPDLIPGSKCVREAGGEVRVMQLVDSCSTTGMIKTIRDSDSGPSK</sequence>
<dbReference type="SUPFAM" id="SSF52374">
    <property type="entry name" value="Nucleotidylyl transferase"/>
    <property type="match status" value="1"/>
</dbReference>
<dbReference type="Gene3D" id="3.40.1190.20">
    <property type="match status" value="1"/>
</dbReference>
<dbReference type="CDD" id="cd01172">
    <property type="entry name" value="RfaE_like"/>
    <property type="match status" value="1"/>
</dbReference>
<evidence type="ECO:0000256" key="8">
    <source>
        <dbReference type="ARBA" id="ARBA00022777"/>
    </source>
</evidence>
<dbReference type="Gene3D" id="3.40.50.620">
    <property type="entry name" value="HUPs"/>
    <property type="match status" value="1"/>
</dbReference>
<dbReference type="UniPathway" id="UPA00356">
    <property type="reaction ID" value="UER00437"/>
</dbReference>
<dbReference type="GO" id="GO:0033785">
    <property type="term" value="F:heptose 7-phosphate kinase activity"/>
    <property type="evidence" value="ECO:0007669"/>
    <property type="project" value="UniProtKB-UniRule"/>
</dbReference>
<comment type="catalytic activity">
    <reaction evidence="12 16">
        <text>D-glycero-beta-D-manno-heptose 1-phosphate + ATP + H(+) = ADP-D-glycero-beta-D-manno-heptose + diphosphate</text>
        <dbReference type="Rhea" id="RHEA:27465"/>
        <dbReference type="ChEBI" id="CHEBI:15378"/>
        <dbReference type="ChEBI" id="CHEBI:30616"/>
        <dbReference type="ChEBI" id="CHEBI:33019"/>
        <dbReference type="ChEBI" id="CHEBI:59967"/>
        <dbReference type="ChEBI" id="CHEBI:61593"/>
        <dbReference type="EC" id="2.7.7.70"/>
    </reaction>
</comment>
<dbReference type="HAMAP" id="MF_01603">
    <property type="entry name" value="HldE"/>
    <property type="match status" value="1"/>
</dbReference>
<dbReference type="EC" id="2.7.7.70" evidence="16"/>
<dbReference type="GO" id="GO:0033786">
    <property type="term" value="F:heptose-1-phosphate adenylyltransferase activity"/>
    <property type="evidence" value="ECO:0007669"/>
    <property type="project" value="UniProtKB-UniRule"/>
</dbReference>
<evidence type="ECO:0000256" key="9">
    <source>
        <dbReference type="ARBA" id="ARBA00022840"/>
    </source>
</evidence>
<feature type="active site" evidence="16">
    <location>
        <position position="264"/>
    </location>
</feature>
<comment type="subunit">
    <text evidence="4 16">Homodimer.</text>
</comment>
<dbReference type="EMBL" id="VMRY01000010">
    <property type="protein sequence ID" value="TVT58148.1"/>
    <property type="molecule type" value="Genomic_DNA"/>
</dbReference>
<evidence type="ECO:0000256" key="11">
    <source>
        <dbReference type="ARBA" id="ARBA00023277"/>
    </source>
</evidence>
<keyword evidence="11 16" id="KW-0119">Carbohydrate metabolism</keyword>
<accession>A0A558DAW5</accession>
<dbReference type="SUPFAM" id="SSF53613">
    <property type="entry name" value="Ribokinase-like"/>
    <property type="match status" value="1"/>
</dbReference>
<evidence type="ECO:0000256" key="7">
    <source>
        <dbReference type="ARBA" id="ARBA00022741"/>
    </source>
</evidence>
<evidence type="ECO:0000259" key="17">
    <source>
        <dbReference type="Pfam" id="PF00294"/>
    </source>
</evidence>
<dbReference type="Pfam" id="PF01467">
    <property type="entry name" value="CTP_transf_like"/>
    <property type="match status" value="1"/>
</dbReference>
<dbReference type="GO" id="GO:0005524">
    <property type="term" value="F:ATP binding"/>
    <property type="evidence" value="ECO:0007669"/>
    <property type="project" value="UniProtKB-UniRule"/>
</dbReference>
<dbReference type="GO" id="GO:0097171">
    <property type="term" value="P:ADP-L-glycero-beta-D-manno-heptose biosynthetic process"/>
    <property type="evidence" value="ECO:0007669"/>
    <property type="project" value="UniProtKB-UniPathway"/>
</dbReference>
<dbReference type="EC" id="2.7.1.167" evidence="16"/>
<feature type="domain" description="Cytidyltransferase-like" evidence="18">
    <location>
        <begin position="344"/>
        <end position="457"/>
    </location>
</feature>
<keyword evidence="10 16" id="KW-0511">Multifunctional enzyme</keyword>
<dbReference type="InterPro" id="IPR023030">
    <property type="entry name" value="Bifunc_HldE"/>
</dbReference>
<evidence type="ECO:0000256" key="6">
    <source>
        <dbReference type="ARBA" id="ARBA00022695"/>
    </source>
</evidence>
<feature type="binding site" evidence="16">
    <location>
        <begin position="195"/>
        <end position="198"/>
    </location>
    <ligand>
        <name>ATP</name>
        <dbReference type="ChEBI" id="CHEBI:30616"/>
    </ligand>
</feature>
<protein>
    <recommendedName>
        <fullName evidence="16">Bifunctional protein HldE</fullName>
    </recommendedName>
    <domain>
        <recommendedName>
            <fullName evidence="16">D-beta-D-heptose 7-phosphate kinase</fullName>
            <ecNumber evidence="16">2.7.1.167</ecNumber>
        </recommendedName>
        <alternativeName>
            <fullName evidence="16">D-beta-D-heptose 7-phosphotransferase</fullName>
        </alternativeName>
        <alternativeName>
            <fullName evidence="16">D-glycero-beta-D-manno-heptose-7-phosphate kinase</fullName>
        </alternativeName>
    </domain>
    <domain>
        <recommendedName>
            <fullName evidence="16">D-beta-D-heptose 1-phosphate adenylyltransferase</fullName>
            <ecNumber evidence="16">2.7.7.70</ecNumber>
        </recommendedName>
        <alternativeName>
            <fullName evidence="16">D-glycero-beta-D-manno-heptose 1-phosphate adenylyltransferase</fullName>
        </alternativeName>
    </domain>
</protein>
<evidence type="ECO:0000256" key="1">
    <source>
        <dbReference type="ARBA" id="ARBA00002319"/>
    </source>
</evidence>
<dbReference type="PANTHER" id="PTHR46969:SF1">
    <property type="entry name" value="BIFUNCTIONAL PROTEIN HLDE"/>
    <property type="match status" value="1"/>
</dbReference>
<comment type="similarity">
    <text evidence="14 16">In the N-terminal section; belongs to the carbohydrate kinase PfkB family.</text>
</comment>
<evidence type="ECO:0000313" key="20">
    <source>
        <dbReference type="Proteomes" id="UP000317355"/>
    </source>
</evidence>
<dbReference type="InterPro" id="IPR004821">
    <property type="entry name" value="Cyt_trans-like"/>
</dbReference>
<keyword evidence="6 16" id="KW-0548">Nucleotidyltransferase</keyword>
<evidence type="ECO:0000256" key="15">
    <source>
        <dbReference type="ARBA" id="ARBA00061122"/>
    </source>
</evidence>
<dbReference type="AlphaFoldDB" id="A0A558DAW5"/>
<evidence type="ECO:0000256" key="2">
    <source>
        <dbReference type="ARBA" id="ARBA00003753"/>
    </source>
</evidence>
<comment type="pathway">
    <text evidence="16">Nucleotide-sugar biosynthesis; ADP-L-glycero-beta-D-manno-heptose biosynthesis; ADP-L-glycero-beta-D-manno-heptose from D-glycero-beta-D-manno-heptose 7-phosphate: step 3/4.</text>
</comment>
<dbReference type="NCBIfam" id="TIGR02198">
    <property type="entry name" value="rfaE_dom_I"/>
    <property type="match status" value="1"/>
</dbReference>
<dbReference type="InterPro" id="IPR011914">
    <property type="entry name" value="RfaE_dom_II"/>
</dbReference>
<evidence type="ECO:0000256" key="3">
    <source>
        <dbReference type="ARBA" id="ARBA00004713"/>
    </source>
</evidence>
<comment type="function">
    <text evidence="1 16">Catalyzes the phosphorylation of D-glycero-D-manno-heptose 7-phosphate at the C-1 position to selectively form D-glycero-beta-D-manno-heptose-1,7-bisphosphate.</text>
</comment>
<evidence type="ECO:0000256" key="13">
    <source>
        <dbReference type="ARBA" id="ARBA00052873"/>
    </source>
</evidence>
<dbReference type="InterPro" id="IPR029056">
    <property type="entry name" value="Ribokinase-like"/>
</dbReference>
<organism evidence="19 20">
    <name type="scientific">Sedimenticola thiotaurini</name>
    <dbReference type="NCBI Taxonomy" id="1543721"/>
    <lineage>
        <taxon>Bacteria</taxon>
        <taxon>Pseudomonadati</taxon>
        <taxon>Pseudomonadota</taxon>
        <taxon>Gammaproteobacteria</taxon>
        <taxon>Chromatiales</taxon>
        <taxon>Sedimenticolaceae</taxon>
        <taxon>Sedimenticola</taxon>
    </lineage>
</organism>
<name>A0A558DAW5_9GAMM</name>
<evidence type="ECO:0000259" key="18">
    <source>
        <dbReference type="Pfam" id="PF01467"/>
    </source>
</evidence>
<dbReference type="InterPro" id="IPR011611">
    <property type="entry name" value="PfkB_dom"/>
</dbReference>
<dbReference type="NCBIfam" id="NF008454">
    <property type="entry name" value="PRK11316.1"/>
    <property type="match status" value="1"/>
</dbReference>
<keyword evidence="7 16" id="KW-0547">Nucleotide-binding</keyword>
<comment type="similarity">
    <text evidence="15 16">In the C-terminal section; belongs to the cytidylyltransferase family.</text>
</comment>
<dbReference type="NCBIfam" id="TIGR00125">
    <property type="entry name" value="cyt_tran_rel"/>
    <property type="match status" value="1"/>
</dbReference>
<dbReference type="GO" id="GO:0005829">
    <property type="term" value="C:cytosol"/>
    <property type="evidence" value="ECO:0007669"/>
    <property type="project" value="TreeGrafter"/>
</dbReference>
<evidence type="ECO:0000256" key="5">
    <source>
        <dbReference type="ARBA" id="ARBA00022679"/>
    </source>
</evidence>
<keyword evidence="5 16" id="KW-0808">Transferase</keyword>
<dbReference type="UniPathway" id="UPA00958"/>
<feature type="region of interest" description="Ribokinase" evidence="16">
    <location>
        <begin position="1"/>
        <end position="318"/>
    </location>
</feature>
<dbReference type="PANTHER" id="PTHR46969">
    <property type="entry name" value="BIFUNCTIONAL PROTEIN HLDE"/>
    <property type="match status" value="1"/>
</dbReference>
<evidence type="ECO:0000256" key="10">
    <source>
        <dbReference type="ARBA" id="ARBA00023268"/>
    </source>
</evidence>
<evidence type="ECO:0000256" key="12">
    <source>
        <dbReference type="ARBA" id="ARBA00047428"/>
    </source>
</evidence>
<keyword evidence="9 16" id="KW-0067">ATP-binding</keyword>
<proteinExistence type="inferred from homology"/>
<dbReference type="Proteomes" id="UP000317355">
    <property type="component" value="Unassembled WGS sequence"/>
</dbReference>
<comment type="pathway">
    <text evidence="16">Nucleotide-sugar biosynthesis; ADP-L-glycero-beta-D-manno-heptose biosynthesis; ADP-L-glycero-beta-D-manno-heptose from D-glycero-beta-D-manno-heptose 7-phosphate: step 1/4.</text>
</comment>
<evidence type="ECO:0000256" key="14">
    <source>
        <dbReference type="ARBA" id="ARBA00060955"/>
    </source>
</evidence>
<comment type="catalytic activity">
    <reaction evidence="13 16">
        <text>D-glycero-beta-D-manno-heptose 7-phosphate + ATP = D-glycero-beta-D-manno-heptose 1,7-bisphosphate + ADP + H(+)</text>
        <dbReference type="Rhea" id="RHEA:27473"/>
        <dbReference type="ChEBI" id="CHEBI:15378"/>
        <dbReference type="ChEBI" id="CHEBI:30616"/>
        <dbReference type="ChEBI" id="CHEBI:60204"/>
        <dbReference type="ChEBI" id="CHEBI:60208"/>
        <dbReference type="ChEBI" id="CHEBI:456216"/>
        <dbReference type="EC" id="2.7.1.167"/>
    </reaction>
</comment>